<reference evidence="2 3" key="2">
    <citation type="submission" date="2009-01" db="EMBL/GenBank/DDBJ databases">
        <title>Draft genome sequence of Bacteroides cellulosilyticus (DSM 14838).</title>
        <authorList>
            <person name="Sudarsanam P."/>
            <person name="Ley R."/>
            <person name="Guruge J."/>
            <person name="Turnbaugh P.J."/>
            <person name="Mahowald M."/>
            <person name="Liep D."/>
            <person name="Gordon J."/>
        </authorList>
    </citation>
    <scope>NUCLEOTIDE SEQUENCE [LARGE SCALE GENOMIC DNA]</scope>
    <source>
        <strain evidence="2 3">DSM 14838</strain>
    </source>
</reference>
<sequence>MKNNFLIILIIGLIVSASSYSQKILHLENDLVSADFNSENGALISYRNKLTGWDVIKRSELGQSFQMLIPLPERRYNNAYGINQKAPVVEQKTNALTFTWKGIVSDHLKELLPITFTGKVELNDKGLIFSGIVENNSQYDVEYVCWPYFGELSVSDKEDKLLWQTLHYGQDAQYEMYPYFSTHLANHGVDYPTQQGWLPEEAFILIRNSKEGFSVICDDHIPTQLVQCVFELVPGTTNGNIWYGLMPKEDNIDGQAVRVVFKANHITYTHPGEKTILTSVMLKPYKGSWHTGVEHYKEWRKTWHKSPEYPDWLKNVHSWIQIQINSAEDYLNFKYSDLVTYAKECKQYGVKAIQLTGWNIGGQDRNNPSHDTDPRLGTFEELKAAIAECEKMGVKIILFNKFTWADISSDWYRNDLKNYAVIDPYGDPYQHHGYQYHTYTQLLNINTRRFAPMCHLSANWRKIADKEFTKSLDLGASGILYDENQHHGGAQMCFATNHGHKVPAYIFEGDDKLARGFTDIYKSRNKDFILFGEGNYDFQTQYYHGTYFRTYITTIPLHRYIDADMPIMVAIPGHVARHELNMCLKNKYIISYEPRFFKGWPHEAPNVFAYGKQIDDLRRKYKDFLWDGIYKDVLGATVNGENILYSVFERKTDNKRAVVVMNYSETDASNINVLLDGGGKVKYATPENTSIMNCDGSYVLQPRSAVVFFEQ</sequence>
<dbReference type="HOGENOM" id="CLU_398387_0_0_10"/>
<protein>
    <recommendedName>
        <fullName evidence="1">DUF6259 domain-containing protein</fullName>
    </recommendedName>
</protein>
<dbReference type="Proteomes" id="UP000003711">
    <property type="component" value="Unassembled WGS sequence"/>
</dbReference>
<reference evidence="2 3" key="1">
    <citation type="submission" date="2008-12" db="EMBL/GenBank/DDBJ databases">
        <authorList>
            <person name="Fulton L."/>
            <person name="Clifton S."/>
            <person name="Fulton B."/>
            <person name="Xu J."/>
            <person name="Minx P."/>
            <person name="Pepin K.H."/>
            <person name="Johnson M."/>
            <person name="Bhonagiri V."/>
            <person name="Nash W.E."/>
            <person name="Mardis E.R."/>
            <person name="Wilson R.K."/>
        </authorList>
    </citation>
    <scope>NUCLEOTIDE SEQUENCE [LARGE SCALE GENOMIC DNA]</scope>
    <source>
        <strain evidence="2 3">DSM 14838</strain>
    </source>
</reference>
<name>E2NDT3_9BACE</name>
<dbReference type="CDD" id="cd00551">
    <property type="entry name" value="AmyAc_family"/>
    <property type="match status" value="1"/>
</dbReference>
<organism evidence="2 3">
    <name type="scientific">Bacteroides cellulosilyticus DSM 14838</name>
    <dbReference type="NCBI Taxonomy" id="537012"/>
    <lineage>
        <taxon>Bacteria</taxon>
        <taxon>Pseudomonadati</taxon>
        <taxon>Bacteroidota</taxon>
        <taxon>Bacteroidia</taxon>
        <taxon>Bacteroidales</taxon>
        <taxon>Bacteroidaceae</taxon>
        <taxon>Bacteroides</taxon>
    </lineage>
</organism>
<accession>E2NDT3</accession>
<dbReference type="AlphaFoldDB" id="E2NDT3"/>
<dbReference type="InterPro" id="IPR046226">
    <property type="entry name" value="DUF6259"/>
</dbReference>
<dbReference type="EMBL" id="ACCH01000176">
    <property type="protein sequence ID" value="EEF89911.1"/>
    <property type="molecule type" value="Genomic_DNA"/>
</dbReference>
<feature type="domain" description="DUF6259" evidence="1">
    <location>
        <begin position="279"/>
        <end position="536"/>
    </location>
</feature>
<dbReference type="Pfam" id="PF19773">
    <property type="entry name" value="DUF6259"/>
    <property type="match status" value="1"/>
</dbReference>
<dbReference type="Gene3D" id="3.20.20.80">
    <property type="entry name" value="Glycosidases"/>
    <property type="match status" value="1"/>
</dbReference>
<comment type="caution">
    <text evidence="2">The sequence shown here is derived from an EMBL/GenBank/DDBJ whole genome shotgun (WGS) entry which is preliminary data.</text>
</comment>
<gene>
    <name evidence="2" type="ORF">BACCELL_02443</name>
</gene>
<evidence type="ECO:0000313" key="3">
    <source>
        <dbReference type="Proteomes" id="UP000003711"/>
    </source>
</evidence>
<evidence type="ECO:0000313" key="2">
    <source>
        <dbReference type="EMBL" id="EEF89911.1"/>
    </source>
</evidence>
<dbReference type="RefSeq" id="WP_007211815.1">
    <property type="nucleotide sequence ID" value="NZ_EQ973490.1"/>
</dbReference>
<proteinExistence type="predicted"/>
<dbReference type="SUPFAM" id="SSF51445">
    <property type="entry name" value="(Trans)glycosidases"/>
    <property type="match status" value="1"/>
</dbReference>
<evidence type="ECO:0000259" key="1">
    <source>
        <dbReference type="Pfam" id="PF19773"/>
    </source>
</evidence>
<dbReference type="InterPro" id="IPR017853">
    <property type="entry name" value="GH"/>
</dbReference>